<sequence>MTSSAPPAALDHLIHLISPASALEEALQLYTSLGFVVQRGGTHADQLTTNCLITLADGVYLELIAFVDPEQGCKVTGETKEAFEERRNRHWWWNREMGWIDVCLLGGATDGRTQAINERAGPNGSISYQQPIEGARKTYEGNEIRWKVTFPTAKPGVSRGAVPFWCEDVTPREQRVVMMGNEHPNGCTGVASLTLLFDEDNFQQRVAAWAAVLDVDAQKLKTTSGSVRLHLSSPHGSSLIPLMLKRAEDPEERDWLAKYGEGVYEVGINAKAGQLPASAPPDGVERTTMDKGYGRLRFHPVMNGGGGQ</sequence>
<keyword evidence="3" id="KW-1185">Reference proteome</keyword>
<dbReference type="InterPro" id="IPR025870">
    <property type="entry name" value="Glyoxalase-like_dom"/>
</dbReference>
<dbReference type="PANTHER" id="PTHR40265">
    <property type="entry name" value="BLL2707 PROTEIN"/>
    <property type="match status" value="1"/>
</dbReference>
<dbReference type="Pfam" id="PF13468">
    <property type="entry name" value="Glyoxalase_3"/>
    <property type="match status" value="1"/>
</dbReference>
<dbReference type="EMBL" id="KZ819670">
    <property type="protein sequence ID" value="PWN26859.1"/>
    <property type="molecule type" value="Genomic_DNA"/>
</dbReference>
<dbReference type="RefSeq" id="XP_025361471.1">
    <property type="nucleotide sequence ID" value="XM_025504464.1"/>
</dbReference>
<gene>
    <name evidence="2" type="ORF">BDZ90DRAFT_221208</name>
</gene>
<dbReference type="GeneID" id="37026287"/>
<protein>
    <recommendedName>
        <fullName evidence="1">Glyoxalase-like domain-containing protein</fullName>
    </recommendedName>
</protein>
<dbReference type="InterPro" id="IPR029068">
    <property type="entry name" value="Glyas_Bleomycin-R_OHBP_Dase"/>
</dbReference>
<proteinExistence type="predicted"/>
<reference evidence="2 3" key="1">
    <citation type="journal article" date="2018" name="Mol. Biol. Evol.">
        <title>Broad Genomic Sampling Reveals a Smut Pathogenic Ancestry of the Fungal Clade Ustilaginomycotina.</title>
        <authorList>
            <person name="Kijpornyongpan T."/>
            <person name="Mondo S.J."/>
            <person name="Barry K."/>
            <person name="Sandor L."/>
            <person name="Lee J."/>
            <person name="Lipzen A."/>
            <person name="Pangilinan J."/>
            <person name="LaButti K."/>
            <person name="Hainaut M."/>
            <person name="Henrissat B."/>
            <person name="Grigoriev I.V."/>
            <person name="Spatafora J.W."/>
            <person name="Aime M.C."/>
        </authorList>
    </citation>
    <scope>NUCLEOTIDE SEQUENCE [LARGE SCALE GENOMIC DNA]</scope>
    <source>
        <strain evidence="2 3">MCA 5214</strain>
    </source>
</reference>
<evidence type="ECO:0000259" key="1">
    <source>
        <dbReference type="Pfam" id="PF13468"/>
    </source>
</evidence>
<name>A0A316UNL0_9BASI</name>
<dbReference type="OrthoDB" id="408973at2759"/>
<organism evidence="2 3">
    <name type="scientific">Jaminaea rosea</name>
    <dbReference type="NCBI Taxonomy" id="1569628"/>
    <lineage>
        <taxon>Eukaryota</taxon>
        <taxon>Fungi</taxon>
        <taxon>Dikarya</taxon>
        <taxon>Basidiomycota</taxon>
        <taxon>Ustilaginomycotina</taxon>
        <taxon>Exobasidiomycetes</taxon>
        <taxon>Microstromatales</taxon>
        <taxon>Microstromatales incertae sedis</taxon>
        <taxon>Jaminaea</taxon>
    </lineage>
</organism>
<accession>A0A316UNL0</accession>
<dbReference type="AlphaFoldDB" id="A0A316UNL0"/>
<evidence type="ECO:0000313" key="3">
    <source>
        <dbReference type="Proteomes" id="UP000245884"/>
    </source>
</evidence>
<evidence type="ECO:0000313" key="2">
    <source>
        <dbReference type="EMBL" id="PWN26859.1"/>
    </source>
</evidence>
<dbReference type="PANTHER" id="PTHR40265:SF1">
    <property type="entry name" value="GLYOXALASE-LIKE DOMAIN-CONTAINING PROTEIN"/>
    <property type="match status" value="1"/>
</dbReference>
<dbReference type="Gene3D" id="3.10.180.10">
    <property type="entry name" value="2,3-Dihydroxybiphenyl 1,2-Dioxygenase, domain 1"/>
    <property type="match status" value="1"/>
</dbReference>
<dbReference type="Proteomes" id="UP000245884">
    <property type="component" value="Unassembled WGS sequence"/>
</dbReference>
<feature type="domain" description="Glyoxalase-like" evidence="1">
    <location>
        <begin position="10"/>
        <end position="209"/>
    </location>
</feature>